<evidence type="ECO:0000256" key="1">
    <source>
        <dbReference type="ARBA" id="ARBA00007587"/>
    </source>
</evidence>
<evidence type="ECO:0000256" key="12">
    <source>
        <dbReference type="RuleBase" id="RU004165"/>
    </source>
</evidence>
<evidence type="ECO:0000256" key="9">
    <source>
        <dbReference type="ARBA" id="ARBA00022840"/>
    </source>
</evidence>
<sequence length="189" mass="21368">MRVKVEGCLQLIVGPMFSGKSTELIRRIHRYQHAKLECLVVKYLFDTRHSEEYVQYGTVQMLSTHDKVFVEAMPVQTLAEVRPFLDEYDVIGIDEGQFYPDLVKFCQDAANMGKVVVVAALDATFERKAFDNVVELIPTAEKVVKLNAICSSCGQDAAFTRRLVADTTLELIGGSEMYQPRCRQCFSLD</sequence>
<evidence type="ECO:0000313" key="14">
    <source>
        <dbReference type="Proteomes" id="UP000694044"/>
    </source>
</evidence>
<evidence type="ECO:0000256" key="4">
    <source>
        <dbReference type="ARBA" id="ARBA00022679"/>
    </source>
</evidence>
<dbReference type="GO" id="GO:0071897">
    <property type="term" value="P:DNA biosynthetic process"/>
    <property type="evidence" value="ECO:0007669"/>
    <property type="project" value="UniProtKB-KW"/>
</dbReference>
<evidence type="ECO:0000256" key="6">
    <source>
        <dbReference type="ARBA" id="ARBA00022741"/>
    </source>
</evidence>
<evidence type="ECO:0000256" key="3">
    <source>
        <dbReference type="ARBA" id="ARBA00022634"/>
    </source>
</evidence>
<dbReference type="OrthoDB" id="439028at2759"/>
<evidence type="ECO:0000256" key="2">
    <source>
        <dbReference type="ARBA" id="ARBA00012118"/>
    </source>
</evidence>
<keyword evidence="9 11" id="KW-0067">ATP-binding</keyword>
<evidence type="ECO:0000256" key="7">
    <source>
        <dbReference type="ARBA" id="ARBA00022777"/>
    </source>
</evidence>
<organism evidence="13 14">
    <name type="scientific">Phytophthora pseudosyringae</name>
    <dbReference type="NCBI Taxonomy" id="221518"/>
    <lineage>
        <taxon>Eukaryota</taxon>
        <taxon>Sar</taxon>
        <taxon>Stramenopiles</taxon>
        <taxon>Oomycota</taxon>
        <taxon>Peronosporomycetes</taxon>
        <taxon>Peronosporales</taxon>
        <taxon>Peronosporaceae</taxon>
        <taxon>Phytophthora</taxon>
    </lineage>
</organism>
<dbReference type="AlphaFoldDB" id="A0A8T1WMW8"/>
<keyword evidence="7 11" id="KW-0418">Kinase</keyword>
<dbReference type="InterPro" id="IPR001267">
    <property type="entry name" value="Thymidine_kinase"/>
</dbReference>
<dbReference type="GO" id="GO:0046104">
    <property type="term" value="P:thymidine metabolic process"/>
    <property type="evidence" value="ECO:0007669"/>
    <property type="project" value="TreeGrafter"/>
</dbReference>
<dbReference type="EMBL" id="JAGDFM010000004">
    <property type="protein sequence ID" value="KAG7393333.1"/>
    <property type="molecule type" value="Genomic_DNA"/>
</dbReference>
<proteinExistence type="inferred from homology"/>
<keyword evidence="14" id="KW-1185">Reference proteome</keyword>
<dbReference type="GO" id="GO:0042802">
    <property type="term" value="F:identical protein binding"/>
    <property type="evidence" value="ECO:0007669"/>
    <property type="project" value="UniProtKB-ARBA"/>
</dbReference>
<evidence type="ECO:0000256" key="11">
    <source>
        <dbReference type="RuleBase" id="RU000544"/>
    </source>
</evidence>
<keyword evidence="4 11" id="KW-0808">Transferase</keyword>
<keyword evidence="6 11" id="KW-0547">Nucleotide-binding</keyword>
<dbReference type="Proteomes" id="UP000694044">
    <property type="component" value="Unassembled WGS sequence"/>
</dbReference>
<comment type="caution">
    <text evidence="13">The sequence shown here is derived from an EMBL/GenBank/DDBJ whole genome shotgun (WGS) entry which is preliminary data.</text>
</comment>
<dbReference type="PANTHER" id="PTHR11441:SF0">
    <property type="entry name" value="THYMIDINE KINASE, CYTOSOLIC"/>
    <property type="match status" value="1"/>
</dbReference>
<dbReference type="EC" id="2.7.1.21" evidence="2 11"/>
<dbReference type="GO" id="GO:0005524">
    <property type="term" value="F:ATP binding"/>
    <property type="evidence" value="ECO:0007669"/>
    <property type="project" value="UniProtKB-KW"/>
</dbReference>
<evidence type="ECO:0000256" key="8">
    <source>
        <dbReference type="ARBA" id="ARBA00022833"/>
    </source>
</evidence>
<protein>
    <recommendedName>
        <fullName evidence="2 11">Thymidine kinase</fullName>
        <ecNumber evidence="2 11">2.7.1.21</ecNumber>
    </recommendedName>
</protein>
<keyword evidence="8" id="KW-0862">Zinc</keyword>
<comment type="catalytic activity">
    <reaction evidence="10 11">
        <text>thymidine + ATP = dTMP + ADP + H(+)</text>
        <dbReference type="Rhea" id="RHEA:19129"/>
        <dbReference type="ChEBI" id="CHEBI:15378"/>
        <dbReference type="ChEBI" id="CHEBI:17748"/>
        <dbReference type="ChEBI" id="CHEBI:30616"/>
        <dbReference type="ChEBI" id="CHEBI:63528"/>
        <dbReference type="ChEBI" id="CHEBI:456216"/>
        <dbReference type="EC" id="2.7.1.21"/>
    </reaction>
</comment>
<comment type="similarity">
    <text evidence="1 12">Belongs to the thymidine kinase family.</text>
</comment>
<dbReference type="GO" id="GO:0004797">
    <property type="term" value="F:thymidine kinase activity"/>
    <property type="evidence" value="ECO:0007669"/>
    <property type="project" value="UniProtKB-EC"/>
</dbReference>
<dbReference type="PANTHER" id="PTHR11441">
    <property type="entry name" value="THYMIDINE KINASE"/>
    <property type="match status" value="1"/>
</dbReference>
<dbReference type="GO" id="GO:0046872">
    <property type="term" value="F:metal ion binding"/>
    <property type="evidence" value="ECO:0007669"/>
    <property type="project" value="UniProtKB-KW"/>
</dbReference>
<gene>
    <name evidence="13" type="primary">TK1</name>
    <name evidence="13" type="ORF">PHYPSEUDO_009537</name>
</gene>
<reference evidence="13" key="1">
    <citation type="submission" date="2021-02" db="EMBL/GenBank/DDBJ databases">
        <authorList>
            <person name="Palmer J.M."/>
        </authorList>
    </citation>
    <scope>NUCLEOTIDE SEQUENCE</scope>
    <source>
        <strain evidence="13">SCRP734</strain>
    </source>
</reference>
<name>A0A8T1WMW8_9STRA</name>
<dbReference type="PIRSF" id="PIRSF035805">
    <property type="entry name" value="TK_cell"/>
    <property type="match status" value="1"/>
</dbReference>
<accession>A0A8T1WMW8</accession>
<evidence type="ECO:0000256" key="5">
    <source>
        <dbReference type="ARBA" id="ARBA00022723"/>
    </source>
</evidence>
<dbReference type="InterPro" id="IPR020633">
    <property type="entry name" value="Thymidine_kinase_CS"/>
</dbReference>
<keyword evidence="3 11" id="KW-0237">DNA synthesis</keyword>
<dbReference type="FunFam" id="3.40.50.300:FF:001270">
    <property type="entry name" value="Thymidine kinase"/>
    <property type="match status" value="1"/>
</dbReference>
<evidence type="ECO:0000313" key="13">
    <source>
        <dbReference type="EMBL" id="KAG7393333.1"/>
    </source>
</evidence>
<dbReference type="Pfam" id="PF00265">
    <property type="entry name" value="TK"/>
    <property type="match status" value="1"/>
</dbReference>
<keyword evidence="5" id="KW-0479">Metal-binding</keyword>
<evidence type="ECO:0000256" key="10">
    <source>
        <dbReference type="ARBA" id="ARBA00048254"/>
    </source>
</evidence>
<dbReference type="PROSITE" id="PS00603">
    <property type="entry name" value="TK_CELLULAR_TYPE"/>
    <property type="match status" value="1"/>
</dbReference>